<dbReference type="InterPro" id="IPR029044">
    <property type="entry name" value="Nucleotide-diphossugar_trans"/>
</dbReference>
<evidence type="ECO:0000256" key="1">
    <source>
        <dbReference type="ARBA" id="ARBA00006739"/>
    </source>
</evidence>
<dbReference type="Pfam" id="PF00535">
    <property type="entry name" value="Glycos_transf_2"/>
    <property type="match status" value="1"/>
</dbReference>
<evidence type="ECO:0000256" key="2">
    <source>
        <dbReference type="ARBA" id="ARBA00022676"/>
    </source>
</evidence>
<evidence type="ECO:0000256" key="4">
    <source>
        <dbReference type="SAM" id="Phobius"/>
    </source>
</evidence>
<dbReference type="PANTHER" id="PTHR43179:SF12">
    <property type="entry name" value="GALACTOFURANOSYLTRANSFERASE GLFT2"/>
    <property type="match status" value="1"/>
</dbReference>
<dbReference type="Gene3D" id="3.90.550.10">
    <property type="entry name" value="Spore Coat Polysaccharide Biosynthesis Protein SpsA, Chain A"/>
    <property type="match status" value="1"/>
</dbReference>
<evidence type="ECO:0000313" key="6">
    <source>
        <dbReference type="EMBL" id="MFC3956984.1"/>
    </source>
</evidence>
<dbReference type="PANTHER" id="PTHR43179">
    <property type="entry name" value="RHAMNOSYLTRANSFERASE WBBL"/>
    <property type="match status" value="1"/>
</dbReference>
<dbReference type="EMBL" id="JBHSAQ010000001">
    <property type="protein sequence ID" value="MFC3956984.1"/>
    <property type="molecule type" value="Genomic_DNA"/>
</dbReference>
<keyword evidence="4" id="KW-0812">Transmembrane</keyword>
<evidence type="ECO:0000256" key="3">
    <source>
        <dbReference type="ARBA" id="ARBA00022679"/>
    </source>
</evidence>
<protein>
    <submittedName>
        <fullName evidence="6">Glycosyltransferase</fullName>
        <ecNumber evidence="6">2.4.-.-</ecNumber>
    </submittedName>
</protein>
<keyword evidence="4" id="KW-0472">Membrane</keyword>
<dbReference type="Proteomes" id="UP001595846">
    <property type="component" value="Unassembled WGS sequence"/>
</dbReference>
<evidence type="ECO:0000259" key="5">
    <source>
        <dbReference type="Pfam" id="PF00535"/>
    </source>
</evidence>
<sequence length="309" mass="34555">MKVSVVICTYSPDLYDDFCEAVESVLEQDYDTVEVVAVIDGSDSVGERVRRDWDDHDSVAIVENDETIGLSASRNRGSEEATGDVIAFMDDDAVAAEGWVQELVRTYTETDVEAVGGKMLPLWVAEEPWFLPAEFYWLVGVTHRGFPAEGPVRNTFGSNISFRATVLEELDGFDETLGRKGSGQVQGEETELASRVRQELDGTLYYTPDAAVYHKVFSYRTQPLWLGKRAFWQGYSKSVMEQRLSEPSPTESAFLRQLLFSFVPSRLRGLVSDPSRSSLAQLLMLFVLTGLVGFGYLYGTARRFLQSEA</sequence>
<evidence type="ECO:0000313" key="7">
    <source>
        <dbReference type="Proteomes" id="UP001595846"/>
    </source>
</evidence>
<accession>A0ABD5NK73</accession>
<gene>
    <name evidence="6" type="ORF">ACFOUR_01170</name>
</gene>
<dbReference type="InterPro" id="IPR001173">
    <property type="entry name" value="Glyco_trans_2-like"/>
</dbReference>
<keyword evidence="3 6" id="KW-0808">Transferase</keyword>
<dbReference type="GO" id="GO:0016757">
    <property type="term" value="F:glycosyltransferase activity"/>
    <property type="evidence" value="ECO:0007669"/>
    <property type="project" value="UniProtKB-KW"/>
</dbReference>
<dbReference type="EC" id="2.4.-.-" evidence="6"/>
<keyword evidence="4" id="KW-1133">Transmembrane helix</keyword>
<comment type="caution">
    <text evidence="6">The sequence shown here is derived from an EMBL/GenBank/DDBJ whole genome shotgun (WGS) entry which is preliminary data.</text>
</comment>
<dbReference type="SUPFAM" id="SSF53448">
    <property type="entry name" value="Nucleotide-diphospho-sugar transferases"/>
    <property type="match status" value="1"/>
</dbReference>
<dbReference type="GeneID" id="73904853"/>
<proteinExistence type="inferred from homology"/>
<feature type="transmembrane region" description="Helical" evidence="4">
    <location>
        <begin position="279"/>
        <end position="299"/>
    </location>
</feature>
<dbReference type="AlphaFoldDB" id="A0ABD5NK73"/>
<reference evidence="6 7" key="1">
    <citation type="journal article" date="2019" name="Int. J. Syst. Evol. Microbiol.">
        <title>The Global Catalogue of Microorganisms (GCM) 10K type strain sequencing project: providing services to taxonomists for standard genome sequencing and annotation.</title>
        <authorList>
            <consortium name="The Broad Institute Genomics Platform"/>
            <consortium name="The Broad Institute Genome Sequencing Center for Infectious Disease"/>
            <person name="Wu L."/>
            <person name="Ma J."/>
        </authorList>
    </citation>
    <scope>NUCLEOTIDE SEQUENCE [LARGE SCALE GENOMIC DNA]</scope>
    <source>
        <strain evidence="6 7">IBRC-M 10256</strain>
    </source>
</reference>
<organism evidence="6 7">
    <name type="scientific">Halovivax cerinus</name>
    <dbReference type="NCBI Taxonomy" id="1487865"/>
    <lineage>
        <taxon>Archaea</taxon>
        <taxon>Methanobacteriati</taxon>
        <taxon>Methanobacteriota</taxon>
        <taxon>Stenosarchaea group</taxon>
        <taxon>Halobacteria</taxon>
        <taxon>Halobacteriales</taxon>
        <taxon>Natrialbaceae</taxon>
        <taxon>Halovivax</taxon>
    </lineage>
</organism>
<keyword evidence="7" id="KW-1185">Reference proteome</keyword>
<name>A0ABD5NK73_9EURY</name>
<keyword evidence="2 6" id="KW-0328">Glycosyltransferase</keyword>
<feature type="domain" description="Glycosyltransferase 2-like" evidence="5">
    <location>
        <begin position="4"/>
        <end position="119"/>
    </location>
</feature>
<comment type="similarity">
    <text evidence="1">Belongs to the glycosyltransferase 2 family.</text>
</comment>
<dbReference type="RefSeq" id="WP_256532083.1">
    <property type="nucleotide sequence ID" value="NZ_CP101824.1"/>
</dbReference>